<protein>
    <submittedName>
        <fullName evidence="2">Uncharacterized protein</fullName>
    </submittedName>
</protein>
<evidence type="ECO:0000256" key="1">
    <source>
        <dbReference type="SAM" id="MobiDB-lite"/>
    </source>
</evidence>
<evidence type="ECO:0000313" key="2">
    <source>
        <dbReference type="EMBL" id="CAB5223095.1"/>
    </source>
</evidence>
<feature type="region of interest" description="Disordered" evidence="1">
    <location>
        <begin position="1"/>
        <end position="49"/>
    </location>
</feature>
<proteinExistence type="predicted"/>
<feature type="compositionally biased region" description="Polar residues" evidence="1">
    <location>
        <begin position="1"/>
        <end position="15"/>
    </location>
</feature>
<organism evidence="2">
    <name type="scientific">uncultured Caudovirales phage</name>
    <dbReference type="NCBI Taxonomy" id="2100421"/>
    <lineage>
        <taxon>Viruses</taxon>
        <taxon>Duplodnaviria</taxon>
        <taxon>Heunggongvirae</taxon>
        <taxon>Uroviricota</taxon>
        <taxon>Caudoviricetes</taxon>
        <taxon>Peduoviridae</taxon>
        <taxon>Maltschvirus</taxon>
        <taxon>Maltschvirus maltsch</taxon>
    </lineage>
</organism>
<dbReference type="EMBL" id="LR798303">
    <property type="protein sequence ID" value="CAB5223095.1"/>
    <property type="molecule type" value="Genomic_DNA"/>
</dbReference>
<sequence length="49" mass="5721">MIYPQNTDSEHNNGLLTHASVLERKRPGKRYQRSTGPDPKPLFRSDLWL</sequence>
<name>A0A6J7X1W0_9CAUD</name>
<gene>
    <name evidence="2" type="ORF">UFOVP368_57</name>
</gene>
<accession>A0A6J7X1W0</accession>
<reference evidence="2" key="1">
    <citation type="submission" date="2020-05" db="EMBL/GenBank/DDBJ databases">
        <authorList>
            <person name="Chiriac C."/>
            <person name="Salcher M."/>
            <person name="Ghai R."/>
            <person name="Kavagutti S V."/>
        </authorList>
    </citation>
    <scope>NUCLEOTIDE SEQUENCE</scope>
</reference>